<dbReference type="PROSITE" id="PS50206">
    <property type="entry name" value="RHODANESE_3"/>
    <property type="match status" value="1"/>
</dbReference>
<feature type="domain" description="Rhodanese" evidence="1">
    <location>
        <begin position="27"/>
        <end position="108"/>
    </location>
</feature>
<reference evidence="2 3" key="1">
    <citation type="submission" date="2023-07" db="EMBL/GenBank/DDBJ databases">
        <title>Genomic Encyclopedia of Type Strains, Phase IV (KMG-IV): sequencing the most valuable type-strain genomes for metagenomic binning, comparative biology and taxonomic classification.</title>
        <authorList>
            <person name="Goeker M."/>
        </authorList>
    </citation>
    <scope>NUCLEOTIDE SEQUENCE [LARGE SCALE GENOMIC DNA]</scope>
    <source>
        <strain evidence="2 3">DSM 105143</strain>
    </source>
</reference>
<evidence type="ECO:0000313" key="3">
    <source>
        <dbReference type="Proteomes" id="UP001223079"/>
    </source>
</evidence>
<dbReference type="SUPFAM" id="SSF52821">
    <property type="entry name" value="Rhodanese/Cell cycle control phosphatase"/>
    <property type="match status" value="1"/>
</dbReference>
<comment type="caution">
    <text evidence="2">The sequence shown here is derived from an EMBL/GenBank/DDBJ whole genome shotgun (WGS) entry which is preliminary data.</text>
</comment>
<dbReference type="Pfam" id="PF00581">
    <property type="entry name" value="Rhodanese"/>
    <property type="match status" value="1"/>
</dbReference>
<proteinExistence type="predicted"/>
<sequence length="111" mass="12577">MMICLFQRLCQNRLKSIDIKDLDRVLQEPKSVVLDVRTKEEYQRGHIKGVRNVPLDQLSQFQGAKDQVHYLLCQSGVRSKRGARVLQKKGYQVVNIKGGMSAYTGKVTGGK</sequence>
<dbReference type="Proteomes" id="UP001223079">
    <property type="component" value="Unassembled WGS sequence"/>
</dbReference>
<evidence type="ECO:0000313" key="2">
    <source>
        <dbReference type="EMBL" id="MDQ0222292.1"/>
    </source>
</evidence>
<keyword evidence="3" id="KW-1185">Reference proteome</keyword>
<organism evidence="2 3">
    <name type="scientific">Streptococcus moroccensis</name>
    <dbReference type="NCBI Taxonomy" id="1451356"/>
    <lineage>
        <taxon>Bacteria</taxon>
        <taxon>Bacillati</taxon>
        <taxon>Bacillota</taxon>
        <taxon>Bacilli</taxon>
        <taxon>Lactobacillales</taxon>
        <taxon>Streptococcaceae</taxon>
        <taxon>Streptococcus</taxon>
    </lineage>
</organism>
<dbReference type="SMART" id="SM00450">
    <property type="entry name" value="RHOD"/>
    <property type="match status" value="1"/>
</dbReference>
<protein>
    <submittedName>
        <fullName evidence="2">Rhodanese-related sulfurtransferase</fullName>
    </submittedName>
</protein>
<evidence type="ECO:0000259" key="1">
    <source>
        <dbReference type="PROSITE" id="PS50206"/>
    </source>
</evidence>
<dbReference type="PANTHER" id="PTHR43031">
    <property type="entry name" value="FAD-DEPENDENT OXIDOREDUCTASE"/>
    <property type="match status" value="1"/>
</dbReference>
<dbReference type="PANTHER" id="PTHR43031:SF1">
    <property type="entry name" value="PYRIDINE NUCLEOTIDE-DISULPHIDE OXIDOREDUCTASE"/>
    <property type="match status" value="1"/>
</dbReference>
<dbReference type="CDD" id="cd00158">
    <property type="entry name" value="RHOD"/>
    <property type="match status" value="1"/>
</dbReference>
<accession>A0ABT9YRQ6</accession>
<dbReference type="RefSeq" id="WP_307121501.1">
    <property type="nucleotide sequence ID" value="NZ_JAUSTM010000006.1"/>
</dbReference>
<dbReference type="InterPro" id="IPR050229">
    <property type="entry name" value="GlpE_sulfurtransferase"/>
</dbReference>
<dbReference type="InterPro" id="IPR001763">
    <property type="entry name" value="Rhodanese-like_dom"/>
</dbReference>
<dbReference type="InterPro" id="IPR036873">
    <property type="entry name" value="Rhodanese-like_dom_sf"/>
</dbReference>
<name>A0ABT9YRQ6_9STRE</name>
<gene>
    <name evidence="2" type="ORF">J2S23_000843</name>
</gene>
<dbReference type="Gene3D" id="3.40.250.10">
    <property type="entry name" value="Rhodanese-like domain"/>
    <property type="match status" value="1"/>
</dbReference>
<dbReference type="EMBL" id="JAUSTM010000006">
    <property type="protein sequence ID" value="MDQ0222292.1"/>
    <property type="molecule type" value="Genomic_DNA"/>
</dbReference>